<sequence length="121" mass="14121">MARRAPDSSFLIKNENSGVGISVGGPILTMRLMPTEDELRSRYNPELLKKSTEEREERQEEFDVFVNRLKEYSRSDKPIWTVMMEEEERQKKAALSAARAQRKEADSQREQMRREAGLESK</sequence>
<evidence type="ECO:0000256" key="8">
    <source>
        <dbReference type="ARBA" id="ARBA00023186"/>
    </source>
</evidence>
<dbReference type="PANTHER" id="PTHR28202">
    <property type="entry name" value="ASSEMBLY FACTOR CBP4"/>
    <property type="match status" value="1"/>
</dbReference>
<comment type="function">
    <text evidence="9 11">Essential for the assembly of ubiquinol-cytochrome c reductase. It has a direct effect on the correct occurrence of the Rieske protein, core 4, core 5 and apocytochrome b.</text>
</comment>
<dbReference type="Pfam" id="PF07960">
    <property type="entry name" value="CBP4"/>
    <property type="match status" value="1"/>
</dbReference>
<keyword evidence="6 11" id="KW-0496">Mitochondrion</keyword>
<keyword evidence="8 11" id="KW-0143">Chaperone</keyword>
<evidence type="ECO:0000256" key="12">
    <source>
        <dbReference type="SAM" id="MobiDB-lite"/>
    </source>
</evidence>
<dbReference type="PANTHER" id="PTHR28202:SF1">
    <property type="entry name" value="ASSEMBLY FACTOR CBP4"/>
    <property type="match status" value="1"/>
</dbReference>
<reference evidence="13 14" key="1">
    <citation type="journal article" date="2020" name="bioRxiv">
        <title>Whole genome comparisons of ergot fungi reveals the divergence and evolution of species within the genus Claviceps are the result of varying mechanisms driving genome evolution and host range expansion.</title>
        <authorList>
            <person name="Wyka S.A."/>
            <person name="Mondo S.J."/>
            <person name="Liu M."/>
            <person name="Dettman J."/>
            <person name="Nalam V."/>
            <person name="Broders K.D."/>
        </authorList>
    </citation>
    <scope>NUCLEOTIDE SEQUENCE [LARGE SCALE GENOMIC DNA]</scope>
    <source>
        <strain evidence="13 14">LM583</strain>
    </source>
</reference>
<feature type="compositionally biased region" description="Basic and acidic residues" evidence="12">
    <location>
        <begin position="101"/>
        <end position="121"/>
    </location>
</feature>
<keyword evidence="4 11" id="KW-0999">Mitochondrion inner membrane</keyword>
<evidence type="ECO:0000256" key="9">
    <source>
        <dbReference type="ARBA" id="ARBA00025413"/>
    </source>
</evidence>
<evidence type="ECO:0000313" key="14">
    <source>
        <dbReference type="Proteomes" id="UP000742024"/>
    </source>
</evidence>
<dbReference type="InterPro" id="IPR012420">
    <property type="entry name" value="Cbp4"/>
</dbReference>
<evidence type="ECO:0000313" key="13">
    <source>
        <dbReference type="EMBL" id="KAG5963818.1"/>
    </source>
</evidence>
<name>A0ABQ7PHE6_9HYPO</name>
<keyword evidence="3" id="KW-0812">Transmembrane</keyword>
<evidence type="ECO:0000256" key="1">
    <source>
        <dbReference type="ARBA" id="ARBA00004434"/>
    </source>
</evidence>
<evidence type="ECO:0000256" key="3">
    <source>
        <dbReference type="ARBA" id="ARBA00022692"/>
    </source>
</evidence>
<comment type="caution">
    <text evidence="13">The sequence shown here is derived from an EMBL/GenBank/DDBJ whole genome shotgun (WGS) entry which is preliminary data.</text>
</comment>
<accession>A0ABQ7PHE6</accession>
<evidence type="ECO:0000256" key="2">
    <source>
        <dbReference type="ARBA" id="ARBA00006780"/>
    </source>
</evidence>
<keyword evidence="5" id="KW-1133">Transmembrane helix</keyword>
<dbReference type="Proteomes" id="UP000742024">
    <property type="component" value="Unassembled WGS sequence"/>
</dbReference>
<dbReference type="EMBL" id="SRPR01000048">
    <property type="protein sequence ID" value="KAG5963818.1"/>
    <property type="molecule type" value="Genomic_DNA"/>
</dbReference>
<keyword evidence="7" id="KW-0472">Membrane</keyword>
<gene>
    <name evidence="13" type="ORF">E4U57_005867</name>
</gene>
<evidence type="ECO:0000256" key="4">
    <source>
        <dbReference type="ARBA" id="ARBA00022792"/>
    </source>
</evidence>
<evidence type="ECO:0000256" key="6">
    <source>
        <dbReference type="ARBA" id="ARBA00023128"/>
    </source>
</evidence>
<feature type="region of interest" description="Disordered" evidence="12">
    <location>
        <begin position="91"/>
        <end position="121"/>
    </location>
</feature>
<comment type="subcellular location">
    <subcellularLocation>
        <location evidence="1 11">Mitochondrion inner membrane</location>
        <topology evidence="1 11">Single-pass membrane protein</topology>
    </subcellularLocation>
</comment>
<evidence type="ECO:0000256" key="7">
    <source>
        <dbReference type="ARBA" id="ARBA00023136"/>
    </source>
</evidence>
<proteinExistence type="inferred from homology"/>
<protein>
    <recommendedName>
        <fullName evidence="10 11">Cytochrome b mRNA-processing protein 4</fullName>
    </recommendedName>
</protein>
<evidence type="ECO:0000256" key="11">
    <source>
        <dbReference type="RuleBase" id="RU368005"/>
    </source>
</evidence>
<evidence type="ECO:0000256" key="5">
    <source>
        <dbReference type="ARBA" id="ARBA00022989"/>
    </source>
</evidence>
<evidence type="ECO:0000256" key="10">
    <source>
        <dbReference type="ARBA" id="ARBA00031521"/>
    </source>
</evidence>
<keyword evidence="14" id="KW-1185">Reference proteome</keyword>
<organism evidence="13 14">
    <name type="scientific">Claviceps arundinis</name>
    <dbReference type="NCBI Taxonomy" id="1623583"/>
    <lineage>
        <taxon>Eukaryota</taxon>
        <taxon>Fungi</taxon>
        <taxon>Dikarya</taxon>
        <taxon>Ascomycota</taxon>
        <taxon>Pezizomycotina</taxon>
        <taxon>Sordariomycetes</taxon>
        <taxon>Hypocreomycetidae</taxon>
        <taxon>Hypocreales</taxon>
        <taxon>Clavicipitaceae</taxon>
        <taxon>Claviceps</taxon>
    </lineage>
</organism>
<comment type="similarity">
    <text evidence="2 11">Belongs to the CBP4 family.</text>
</comment>